<dbReference type="Proteomes" id="UP001064632">
    <property type="component" value="Chromosome"/>
</dbReference>
<dbReference type="InterPro" id="IPR008279">
    <property type="entry name" value="PEP-util_enz_mobile_dom"/>
</dbReference>
<dbReference type="SUPFAM" id="SSF56059">
    <property type="entry name" value="Glutathione synthetase ATP-binding domain-like"/>
    <property type="match status" value="1"/>
</dbReference>
<dbReference type="SUPFAM" id="SSF52009">
    <property type="entry name" value="Phosphohistidine domain"/>
    <property type="match status" value="1"/>
</dbReference>
<dbReference type="PANTHER" id="PTHR43615:SF1">
    <property type="entry name" value="PPDK_N DOMAIN-CONTAINING PROTEIN"/>
    <property type="match status" value="1"/>
</dbReference>
<feature type="domain" description="PEP-utilising enzyme mobile" evidence="1">
    <location>
        <begin position="744"/>
        <end position="813"/>
    </location>
</feature>
<protein>
    <submittedName>
        <fullName evidence="3">PEP-utilizing enzyme</fullName>
    </submittedName>
</protein>
<evidence type="ECO:0000313" key="4">
    <source>
        <dbReference type="Proteomes" id="UP001064632"/>
    </source>
</evidence>
<accession>A0ABY6BNQ2</accession>
<dbReference type="Pfam" id="PF00391">
    <property type="entry name" value="PEP-utilizers"/>
    <property type="match status" value="1"/>
</dbReference>
<evidence type="ECO:0000259" key="1">
    <source>
        <dbReference type="Pfam" id="PF00391"/>
    </source>
</evidence>
<evidence type="ECO:0000313" key="3">
    <source>
        <dbReference type="EMBL" id="UXI70685.1"/>
    </source>
</evidence>
<reference evidence="3" key="1">
    <citation type="submission" date="2022-09" db="EMBL/GenBank/DDBJ databases">
        <title>Tahibacter sp. nov., isolated from a fresh water.</title>
        <authorList>
            <person name="Baek J.H."/>
            <person name="Lee J.K."/>
            <person name="Kim J.M."/>
            <person name="Jeon C.O."/>
        </authorList>
    </citation>
    <scope>NUCLEOTIDE SEQUENCE</scope>
    <source>
        <strain evidence="3">W38</strain>
    </source>
</reference>
<keyword evidence="4" id="KW-1185">Reference proteome</keyword>
<gene>
    <name evidence="3" type="ORF">N4264_14290</name>
</gene>
<evidence type="ECO:0000259" key="2">
    <source>
        <dbReference type="Pfam" id="PF01326"/>
    </source>
</evidence>
<dbReference type="Gene3D" id="3.30.470.20">
    <property type="entry name" value="ATP-grasp fold, B domain"/>
    <property type="match status" value="1"/>
</dbReference>
<dbReference type="InterPro" id="IPR002192">
    <property type="entry name" value="PPDK_AMP/ATP-bd"/>
</dbReference>
<feature type="domain" description="Pyruvate phosphate dikinase AMP/ATP-binding" evidence="2">
    <location>
        <begin position="33"/>
        <end position="269"/>
    </location>
</feature>
<dbReference type="InterPro" id="IPR036637">
    <property type="entry name" value="Phosphohistidine_dom_sf"/>
</dbReference>
<dbReference type="Gene3D" id="3.50.30.10">
    <property type="entry name" value="Phosphohistidine domain"/>
    <property type="match status" value="1"/>
</dbReference>
<dbReference type="Pfam" id="PF01326">
    <property type="entry name" value="PPDK_N"/>
    <property type="match status" value="1"/>
</dbReference>
<name>A0ABY6BNQ2_9GAMM</name>
<dbReference type="InterPro" id="IPR013815">
    <property type="entry name" value="ATP_grasp_subdomain_1"/>
</dbReference>
<sequence length="822" mass="88319">MLSEFGIPVPPGFVVDSAALAGRHRGEVLNEALVASLVDALDVRGWNDVPLAVRSSAASEDSTRTSFAGVYKTHLHVRGMPDLVHAVQAVLDSYWSPAAAAYRERFGLSDETARMAIIVMPMLAPVASGVAFTCDPVAGREDQLIIHANWGLGDSLVGGLAEADEYRLQVGYPQENLSLVGQTCGSKARMTVPRAGGGTELADTPDHLVSRAALSAAQAIELGELVRELATTLDYSRPFYDVEWVWDGERFWIVQARPITVRNRQTYAALKTQPTVWSRGNSRDVVPDPLPALDRSVSLPLINHMLTRSAARAGYATLPGVQRTATHHGRVYFETSILQWESFDGFGVPPKVYNRLLGGHQPEITVPEPTLGDRVRRAWHGMRFLQACVRPRLQARAILAAAHQAAANHLEQPLPGNPRELAERLRARVMATRTNDDLLLLQAAGSAMLVLLDLLEGHFPGEGGARAASLMSGGEPSVTAAQGHALVQLAQIAAADPVALAWLQSPQRDGREWRQRLGRDSAFGHGLEAFLQRYGHRAVYESYLQHPRWREDPGFILDAVASLIDGGVEPGRESVSNGNAARERVLAQLPIWDRPLVPWLVKMAIAERNMREGARSALTAQLGVMRRIVTALADQCVAAGHLESANDVFHLTWMELQALAEGRLAAQHAMQRVRLRRRQFAAFAAADAPDVILESGGSLSASRPAARTATPGAEEWQGVVVASGFAKGAAVLAHHPGEALNLAAGSVLVAPATDPSWTPAFFKASAIVMETGGYLSHGAIVARELGIPAVANVPGILGALKSGDDLEVDANQGLVRRVAPGS</sequence>
<dbReference type="RefSeq" id="WP_261697629.1">
    <property type="nucleotide sequence ID" value="NZ_CP104694.1"/>
</dbReference>
<dbReference type="InterPro" id="IPR051549">
    <property type="entry name" value="PEP_Utilizing_Enz"/>
</dbReference>
<dbReference type="Gene3D" id="3.30.1490.20">
    <property type="entry name" value="ATP-grasp fold, A domain"/>
    <property type="match status" value="1"/>
</dbReference>
<proteinExistence type="predicted"/>
<dbReference type="PANTHER" id="PTHR43615">
    <property type="entry name" value="PHOSPHOENOLPYRUVATE SYNTHASE-RELATED"/>
    <property type="match status" value="1"/>
</dbReference>
<dbReference type="EMBL" id="CP104694">
    <property type="protein sequence ID" value="UXI70685.1"/>
    <property type="molecule type" value="Genomic_DNA"/>
</dbReference>
<organism evidence="3 4">
    <name type="scientific">Tahibacter amnicola</name>
    <dbReference type="NCBI Taxonomy" id="2976241"/>
    <lineage>
        <taxon>Bacteria</taxon>
        <taxon>Pseudomonadati</taxon>
        <taxon>Pseudomonadota</taxon>
        <taxon>Gammaproteobacteria</taxon>
        <taxon>Lysobacterales</taxon>
        <taxon>Rhodanobacteraceae</taxon>
        <taxon>Tahibacter</taxon>
    </lineage>
</organism>